<feature type="compositionally biased region" description="Polar residues" evidence="1">
    <location>
        <begin position="1"/>
        <end position="17"/>
    </location>
</feature>
<evidence type="ECO:0000256" key="2">
    <source>
        <dbReference type="SAM" id="Phobius"/>
    </source>
</evidence>
<keyword evidence="4" id="KW-1185">Reference proteome</keyword>
<evidence type="ECO:0000313" key="3">
    <source>
        <dbReference type="EMBL" id="CRK96620.1"/>
    </source>
</evidence>
<keyword evidence="2" id="KW-0812">Transmembrane</keyword>
<keyword evidence="2" id="KW-1133">Transmembrane helix</keyword>
<feature type="compositionally biased region" description="Low complexity" evidence="1">
    <location>
        <begin position="136"/>
        <end position="151"/>
    </location>
</feature>
<evidence type="ECO:0000256" key="1">
    <source>
        <dbReference type="SAM" id="MobiDB-lite"/>
    </source>
</evidence>
<sequence>MSPIIINSGTSNITPSSKAHRKDSPNKEKNHELSDEEQKLEEGTEKAREERKATGRSIAIIIFLSLMCLALYHVIKKKTTILAGVLVPALILFTYTFFVIHISNRDKKRRKQLASAVDLELSIQSESKKFDNPKMISNISNPSISSSSIPSTSGLSMNSSRNVAKQSVPSSLAKIDSKHPRISIDPKGNLGAVSKQFPPPFKKTHSQSQIQVKSNQTANAFIEHETKKLKKSRSFDKNNFVNEIRHVTDNKKNKTKRSVN</sequence>
<reference evidence="3 4" key="1">
    <citation type="submission" date="2015-04" db="EMBL/GenBank/DDBJ databases">
        <authorList>
            <person name="Syromyatnikov M.Y."/>
            <person name="Popov V.N."/>
        </authorList>
    </citation>
    <scope>NUCLEOTIDE SEQUENCE [LARGE SCALE GENOMIC DNA]</scope>
</reference>
<keyword evidence="2" id="KW-0472">Membrane</keyword>
<accession>A0A1J1IAN5</accession>
<feature type="region of interest" description="Disordered" evidence="1">
    <location>
        <begin position="1"/>
        <end position="49"/>
    </location>
</feature>
<dbReference type="AlphaFoldDB" id="A0A1J1IAN5"/>
<feature type="transmembrane region" description="Helical" evidence="2">
    <location>
        <begin position="81"/>
        <end position="102"/>
    </location>
</feature>
<feature type="compositionally biased region" description="Basic and acidic residues" evidence="1">
    <location>
        <begin position="22"/>
        <end position="49"/>
    </location>
</feature>
<dbReference type="EMBL" id="CVRI01000044">
    <property type="protein sequence ID" value="CRK96620.1"/>
    <property type="molecule type" value="Genomic_DNA"/>
</dbReference>
<feature type="compositionally biased region" description="Polar residues" evidence="1">
    <location>
        <begin position="152"/>
        <end position="170"/>
    </location>
</feature>
<organism evidence="3 4">
    <name type="scientific">Clunio marinus</name>
    <dbReference type="NCBI Taxonomy" id="568069"/>
    <lineage>
        <taxon>Eukaryota</taxon>
        <taxon>Metazoa</taxon>
        <taxon>Ecdysozoa</taxon>
        <taxon>Arthropoda</taxon>
        <taxon>Hexapoda</taxon>
        <taxon>Insecta</taxon>
        <taxon>Pterygota</taxon>
        <taxon>Neoptera</taxon>
        <taxon>Endopterygota</taxon>
        <taxon>Diptera</taxon>
        <taxon>Nematocera</taxon>
        <taxon>Chironomoidea</taxon>
        <taxon>Chironomidae</taxon>
        <taxon>Clunio</taxon>
    </lineage>
</organism>
<gene>
    <name evidence="3" type="primary">putative GI15157</name>
    <name evidence="3" type="ORF">CLUMA_CG009880</name>
</gene>
<evidence type="ECO:0000313" key="4">
    <source>
        <dbReference type="Proteomes" id="UP000183832"/>
    </source>
</evidence>
<feature type="transmembrane region" description="Helical" evidence="2">
    <location>
        <begin position="58"/>
        <end position="75"/>
    </location>
</feature>
<dbReference type="Proteomes" id="UP000183832">
    <property type="component" value="Unassembled WGS sequence"/>
</dbReference>
<protein>
    <submittedName>
        <fullName evidence="3">CLUMA_CG009880, isoform A</fullName>
    </submittedName>
</protein>
<dbReference type="OrthoDB" id="6737830at2759"/>
<proteinExistence type="predicted"/>
<feature type="region of interest" description="Disordered" evidence="1">
    <location>
        <begin position="132"/>
        <end position="175"/>
    </location>
</feature>
<name>A0A1J1IAN5_9DIPT</name>